<keyword evidence="1" id="KW-0812">Transmembrane</keyword>
<proteinExistence type="predicted"/>
<keyword evidence="3" id="KW-1185">Reference proteome</keyword>
<accession>A0A099JBI6</accession>
<sequence>MLVKFAVCSPRRSRGVATLSGMTAISSPEQETPSVRFRRVSAGWSLAAAGLFVGSAVLQLLASLQRWVGLSGSGTLSDVSIEDHRFDYFYPADPWENVGTAAQLFGAGLLLLALGILVMTRAAAPRDGHLERMLALLVASSFGIHGAHALVSGAIGAPTPLQYLPVQMLLSLIGFVGLVAVGARLLRVSRAASVACVLLVAVTLPGYIVATFQIAPVIAGYQSYDTTPWTETILAASTAAAGVALAIAAGRAGSSHRRAARGSASGPPQ</sequence>
<feature type="transmembrane region" description="Helical" evidence="1">
    <location>
        <begin position="195"/>
        <end position="221"/>
    </location>
</feature>
<dbReference type="eggNOG" id="ENOG502ZJPG">
    <property type="taxonomic scope" value="Bacteria"/>
</dbReference>
<evidence type="ECO:0008006" key="4">
    <source>
        <dbReference type="Google" id="ProtNLM"/>
    </source>
</evidence>
<keyword evidence="1" id="KW-0472">Membrane</keyword>
<dbReference type="Proteomes" id="UP000029864">
    <property type="component" value="Unassembled WGS sequence"/>
</dbReference>
<reference evidence="2 3" key="1">
    <citation type="submission" date="2014-08" db="EMBL/GenBank/DDBJ databases">
        <authorList>
            <person name="Sisinthy S."/>
        </authorList>
    </citation>
    <scope>NUCLEOTIDE SEQUENCE [LARGE SCALE GENOMIC DNA]</scope>
    <source>
        <strain evidence="2 3">RuG17</strain>
    </source>
</reference>
<evidence type="ECO:0000313" key="3">
    <source>
        <dbReference type="Proteomes" id="UP000029864"/>
    </source>
</evidence>
<feature type="transmembrane region" description="Helical" evidence="1">
    <location>
        <begin position="233"/>
        <end position="253"/>
    </location>
</feature>
<protein>
    <recommendedName>
        <fullName evidence="4">Integral membrane protein</fullName>
    </recommendedName>
</protein>
<evidence type="ECO:0000256" key="1">
    <source>
        <dbReference type="SAM" id="Phobius"/>
    </source>
</evidence>
<name>A0A099JBI6_9MICO</name>
<keyword evidence="1" id="KW-1133">Transmembrane helix</keyword>
<feature type="transmembrane region" description="Helical" evidence="1">
    <location>
        <begin position="134"/>
        <end position="157"/>
    </location>
</feature>
<feature type="transmembrane region" description="Helical" evidence="1">
    <location>
        <begin position="101"/>
        <end position="122"/>
    </location>
</feature>
<dbReference type="EMBL" id="JPXF01000037">
    <property type="protein sequence ID" value="KGJ74868.1"/>
    <property type="molecule type" value="Genomic_DNA"/>
</dbReference>
<feature type="transmembrane region" description="Helical" evidence="1">
    <location>
        <begin position="42"/>
        <end position="62"/>
    </location>
</feature>
<feature type="transmembrane region" description="Helical" evidence="1">
    <location>
        <begin position="163"/>
        <end position="183"/>
    </location>
</feature>
<gene>
    <name evidence="2" type="ORF">GY21_10045</name>
</gene>
<comment type="caution">
    <text evidence="2">The sequence shown here is derived from an EMBL/GenBank/DDBJ whole genome shotgun (WGS) entry which is preliminary data.</text>
</comment>
<dbReference type="AlphaFoldDB" id="A0A099JBI6"/>
<evidence type="ECO:0000313" key="2">
    <source>
        <dbReference type="EMBL" id="KGJ74868.1"/>
    </source>
</evidence>
<organism evidence="2 3">
    <name type="scientific">Cryobacterium roopkundense</name>
    <dbReference type="NCBI Taxonomy" id="1001240"/>
    <lineage>
        <taxon>Bacteria</taxon>
        <taxon>Bacillati</taxon>
        <taxon>Actinomycetota</taxon>
        <taxon>Actinomycetes</taxon>
        <taxon>Micrococcales</taxon>
        <taxon>Microbacteriaceae</taxon>
        <taxon>Cryobacterium</taxon>
    </lineage>
</organism>